<dbReference type="EMBL" id="JYDL01000039">
    <property type="protein sequence ID" value="KRX21419.1"/>
    <property type="molecule type" value="Genomic_DNA"/>
</dbReference>
<keyword evidence="2" id="KW-1185">Reference proteome</keyword>
<comment type="caution">
    <text evidence="1">The sequence shown here is derived from an EMBL/GenBank/DDBJ whole genome shotgun (WGS) entry which is preliminary data.</text>
</comment>
<accession>A0A0V0S3U3</accession>
<gene>
    <name evidence="1" type="ORF">T07_4171</name>
</gene>
<evidence type="ECO:0000313" key="2">
    <source>
        <dbReference type="Proteomes" id="UP000054630"/>
    </source>
</evidence>
<sequence>MTNTGHKESNTLPLETVKAIEHLQVTSTHMIKLLTLAFMRKHVPLTSQPTNEPSGYGSSSDYQARAKVLSKIMNTALVNEEDAQQEGQLREKVSAHRFQRSHYILIANQRINRPYLVLHTKTESVLTALDRIPEQGALFHHFV</sequence>
<evidence type="ECO:0000313" key="1">
    <source>
        <dbReference type="EMBL" id="KRX21419.1"/>
    </source>
</evidence>
<protein>
    <submittedName>
        <fullName evidence="1">Uncharacterized protein</fullName>
    </submittedName>
</protein>
<dbReference type="Proteomes" id="UP000054630">
    <property type="component" value="Unassembled WGS sequence"/>
</dbReference>
<reference evidence="1 2" key="1">
    <citation type="submission" date="2015-01" db="EMBL/GenBank/DDBJ databases">
        <title>Evolution of Trichinella species and genotypes.</title>
        <authorList>
            <person name="Korhonen P.K."/>
            <person name="Edoardo P."/>
            <person name="Giuseppe L.R."/>
            <person name="Gasser R.B."/>
        </authorList>
    </citation>
    <scope>NUCLEOTIDE SEQUENCE [LARGE SCALE GENOMIC DNA]</scope>
    <source>
        <strain evidence="1">ISS37</strain>
    </source>
</reference>
<name>A0A0V0S3U3_9BILA</name>
<dbReference type="AlphaFoldDB" id="A0A0V0S3U3"/>
<proteinExistence type="predicted"/>
<organism evidence="1 2">
    <name type="scientific">Trichinella nelsoni</name>
    <dbReference type="NCBI Taxonomy" id="6336"/>
    <lineage>
        <taxon>Eukaryota</taxon>
        <taxon>Metazoa</taxon>
        <taxon>Ecdysozoa</taxon>
        <taxon>Nematoda</taxon>
        <taxon>Enoplea</taxon>
        <taxon>Dorylaimia</taxon>
        <taxon>Trichinellida</taxon>
        <taxon>Trichinellidae</taxon>
        <taxon>Trichinella</taxon>
    </lineage>
</organism>